<name>A0A1Y1IEA1_KLENI</name>
<dbReference type="AlphaFoldDB" id="A0A1Y1IEA1"/>
<dbReference type="InterPro" id="IPR001810">
    <property type="entry name" value="F-box_dom"/>
</dbReference>
<accession>A0A1Y1IEA1</accession>
<gene>
    <name evidence="3" type="ORF">KFL_003520100</name>
</gene>
<organism evidence="3 4">
    <name type="scientific">Klebsormidium nitens</name>
    <name type="common">Green alga</name>
    <name type="synonym">Ulothrix nitens</name>
    <dbReference type="NCBI Taxonomy" id="105231"/>
    <lineage>
        <taxon>Eukaryota</taxon>
        <taxon>Viridiplantae</taxon>
        <taxon>Streptophyta</taxon>
        <taxon>Klebsormidiophyceae</taxon>
        <taxon>Klebsormidiales</taxon>
        <taxon>Klebsormidiaceae</taxon>
        <taxon>Klebsormidium</taxon>
    </lineage>
</organism>
<evidence type="ECO:0000313" key="3">
    <source>
        <dbReference type="EMBL" id="GAQ87431.1"/>
    </source>
</evidence>
<feature type="compositionally biased region" description="Basic and acidic residues" evidence="1">
    <location>
        <begin position="780"/>
        <end position="790"/>
    </location>
</feature>
<dbReference type="SMART" id="SM00367">
    <property type="entry name" value="LRR_CC"/>
    <property type="match status" value="9"/>
</dbReference>
<dbReference type="PANTHER" id="PTHR13318:SF190">
    <property type="entry name" value="PARTNER OF PAIRED, ISOFORM B"/>
    <property type="match status" value="1"/>
</dbReference>
<dbReference type="Proteomes" id="UP000054558">
    <property type="component" value="Unassembled WGS sequence"/>
</dbReference>
<dbReference type="Pfam" id="PF12937">
    <property type="entry name" value="F-box-like"/>
    <property type="match status" value="1"/>
</dbReference>
<dbReference type="GO" id="GO:0005737">
    <property type="term" value="C:cytoplasm"/>
    <property type="evidence" value="ECO:0000318"/>
    <property type="project" value="GO_Central"/>
</dbReference>
<dbReference type="InterPro" id="IPR036047">
    <property type="entry name" value="F-box-like_dom_sf"/>
</dbReference>
<dbReference type="SUPFAM" id="SSF81383">
    <property type="entry name" value="F-box domain"/>
    <property type="match status" value="1"/>
</dbReference>
<feature type="compositionally biased region" description="Basic and acidic residues" evidence="1">
    <location>
        <begin position="718"/>
        <end position="768"/>
    </location>
</feature>
<evidence type="ECO:0000313" key="4">
    <source>
        <dbReference type="Proteomes" id="UP000054558"/>
    </source>
</evidence>
<protein>
    <submittedName>
        <fullName evidence="3">F-box family protein</fullName>
    </submittedName>
</protein>
<dbReference type="OMA" id="MIGRMCP"/>
<feature type="domain" description="F-box" evidence="2">
    <location>
        <begin position="75"/>
        <end position="121"/>
    </location>
</feature>
<dbReference type="InterPro" id="IPR001611">
    <property type="entry name" value="Leu-rich_rpt"/>
</dbReference>
<dbReference type="InterPro" id="IPR032675">
    <property type="entry name" value="LRR_dom_sf"/>
</dbReference>
<dbReference type="Pfam" id="PF13516">
    <property type="entry name" value="LRR_6"/>
    <property type="match status" value="1"/>
</dbReference>
<dbReference type="SUPFAM" id="SSF52058">
    <property type="entry name" value="L domain-like"/>
    <property type="match status" value="2"/>
</dbReference>
<dbReference type="SMART" id="SM00256">
    <property type="entry name" value="FBOX"/>
    <property type="match status" value="1"/>
</dbReference>
<evidence type="ECO:0000256" key="1">
    <source>
        <dbReference type="SAM" id="MobiDB-lite"/>
    </source>
</evidence>
<dbReference type="InterPro" id="IPR006553">
    <property type="entry name" value="Leu-rich_rpt_Cys-con_subtyp"/>
</dbReference>
<keyword evidence="4" id="KW-1185">Reference proteome</keyword>
<sequence>MQIPDPSIDEFLEAFLLNYGNLSDRFPRLSPPLIEDPPVPDDPFAGVVLDWGDEENNQQDEEMEDYYGVEAADPEGLVFDLTQDLLYKVFSHLDAPGLCSVAQVCRQWGAMSVHEDFWHTLDFTRKELRTEDVVDVCKKFSNASTVLMGNGNRLDEYIVQKALGRLRNLTSLSITDAHNNLSSADHFFRALTQHCRALTTLSVTNVMLTSSMVVISHPQLQTLVLDHTHNHGLRLACPALKSLSLQHATLSGLLLECPLLESVNVGACAKLADVMLRTALVACPALKRLDVSGCALVTDDTMRQVAVACARLERLDASHCPLLTFSNVRFPALLEFTAMGCEGVATSCVNMLGYAHQLESLTLDYCWTLAALELELYHLQNVSLFNCRMLSDVKLRTPRLSSLRLDSCGALRKVDIYSAELRALALRGQPFLREVRLRGPELTSLDLTECDGLHELTGEAFLDPQACPKMTSLVLDNCEGLTRLTLASPSLSRLSLAGCSGLSAVDLACPALTSLATDGCNRLATARLAPVALADVSLGTCPHLASLCIQSAELAGLDLRGCGALEGVELDCPAMTRLDTSYCSKLSSLSLAPMAAKCRALSTLVLAGAVVSLDGLMALSELKNLSRLDLSYTEIESLEPIFSACTQLKALLLSACKRLPDAALTPLHFGLRLPLLEELDVSYCNLSAGAVGELLARAPHIARFSFNGCSKLDDSIWDRLAEPPEGSPKQRDERPGNCFEQRDQRSGESPEQGDERPGGPPEQRDEHPGVATGQQQGGLEHPRDGSKKIASEPLTCPPAPRVLGDPSEESPGRSEGLFVGVMGSPGKVAKRLREVNLGDGNGGRGEVRQRKLTTQEMTSFENTLVRHPFTLDEGAGKRPVERMTALESPGGEKAEGAEKPSVAATDLSAVAQDSTVSHSRFLGPSAEIPEIPVAEAQVEELQSRESQSDELQSDEPQIGGDPMEFEHPRRMLTSLSLVGCNGLRSVRLETCPELTDLNASLCGNVRQARVTCPKLVQLNLSQCGRLTAAAVQCSTLRTLNIQGCQLDDSEVLGMARGCPALETLDVRSCVRMRSDDTVRTVRELCPGIRRLHCDAH</sequence>
<dbReference type="Gene3D" id="1.20.1280.50">
    <property type="match status" value="1"/>
</dbReference>
<evidence type="ECO:0000259" key="2">
    <source>
        <dbReference type="PROSITE" id="PS50181"/>
    </source>
</evidence>
<dbReference type="OrthoDB" id="550575at2759"/>
<dbReference type="STRING" id="105231.A0A1Y1IEA1"/>
<dbReference type="PANTHER" id="PTHR13318">
    <property type="entry name" value="PARTNER OF PAIRED, ISOFORM B-RELATED"/>
    <property type="match status" value="1"/>
</dbReference>
<reference evidence="3 4" key="1">
    <citation type="journal article" date="2014" name="Nat. Commun.">
        <title>Klebsormidium flaccidum genome reveals primary factors for plant terrestrial adaptation.</title>
        <authorList>
            <person name="Hori K."/>
            <person name="Maruyama F."/>
            <person name="Fujisawa T."/>
            <person name="Togashi T."/>
            <person name="Yamamoto N."/>
            <person name="Seo M."/>
            <person name="Sato S."/>
            <person name="Yamada T."/>
            <person name="Mori H."/>
            <person name="Tajima N."/>
            <person name="Moriyama T."/>
            <person name="Ikeuchi M."/>
            <person name="Watanabe M."/>
            <person name="Wada H."/>
            <person name="Kobayashi K."/>
            <person name="Saito M."/>
            <person name="Masuda T."/>
            <person name="Sasaki-Sekimoto Y."/>
            <person name="Mashiguchi K."/>
            <person name="Awai K."/>
            <person name="Shimojima M."/>
            <person name="Masuda S."/>
            <person name="Iwai M."/>
            <person name="Nobusawa T."/>
            <person name="Narise T."/>
            <person name="Kondo S."/>
            <person name="Saito H."/>
            <person name="Sato R."/>
            <person name="Murakawa M."/>
            <person name="Ihara Y."/>
            <person name="Oshima-Yamada Y."/>
            <person name="Ohtaka K."/>
            <person name="Satoh M."/>
            <person name="Sonobe K."/>
            <person name="Ishii M."/>
            <person name="Ohtani R."/>
            <person name="Kanamori-Sato M."/>
            <person name="Honoki R."/>
            <person name="Miyazaki D."/>
            <person name="Mochizuki H."/>
            <person name="Umetsu J."/>
            <person name="Higashi K."/>
            <person name="Shibata D."/>
            <person name="Kamiya Y."/>
            <person name="Sato N."/>
            <person name="Nakamura Y."/>
            <person name="Tabata S."/>
            <person name="Ida S."/>
            <person name="Kurokawa K."/>
            <person name="Ohta H."/>
        </authorList>
    </citation>
    <scope>NUCLEOTIDE SEQUENCE [LARGE SCALE GENOMIC DNA]</scope>
    <source>
        <strain evidence="3 4">NIES-2285</strain>
    </source>
</reference>
<feature type="region of interest" description="Disordered" evidence="1">
    <location>
        <begin position="937"/>
        <end position="965"/>
    </location>
</feature>
<dbReference type="PROSITE" id="PS50181">
    <property type="entry name" value="FBOX"/>
    <property type="match status" value="1"/>
</dbReference>
<dbReference type="Gene3D" id="3.80.10.10">
    <property type="entry name" value="Ribonuclease Inhibitor"/>
    <property type="match status" value="4"/>
</dbReference>
<feature type="region of interest" description="Disordered" evidence="1">
    <location>
        <begin position="718"/>
        <end position="822"/>
    </location>
</feature>
<proteinExistence type="predicted"/>
<dbReference type="EMBL" id="DF237301">
    <property type="protein sequence ID" value="GAQ87431.1"/>
    <property type="molecule type" value="Genomic_DNA"/>
</dbReference>